<feature type="chain" id="PRO_5010297204" evidence="1">
    <location>
        <begin position="23"/>
        <end position="391"/>
    </location>
</feature>
<dbReference type="eggNOG" id="COG1680">
    <property type="taxonomic scope" value="Bacteria"/>
</dbReference>
<feature type="signal peptide" evidence="1">
    <location>
        <begin position="1"/>
        <end position="22"/>
    </location>
</feature>
<dbReference type="AlphaFoldDB" id="A0A1P8K7M7"/>
<gene>
    <name evidence="3" type="ORF">RS694_05315</name>
</gene>
<name>A0A1P8K7M7_9BURK</name>
<accession>A0A1P8K7M7</accession>
<keyword evidence="1" id="KW-0732">Signal</keyword>
<dbReference type="PANTHER" id="PTHR43283:SF7">
    <property type="entry name" value="BETA-LACTAMASE-RELATED DOMAIN-CONTAINING PROTEIN"/>
    <property type="match status" value="1"/>
</dbReference>
<dbReference type="GO" id="GO:0016787">
    <property type="term" value="F:hydrolase activity"/>
    <property type="evidence" value="ECO:0007669"/>
    <property type="project" value="UniProtKB-KW"/>
</dbReference>
<feature type="domain" description="Beta-lactamase-related" evidence="2">
    <location>
        <begin position="88"/>
        <end position="369"/>
    </location>
</feature>
<organism evidence="3 4">
    <name type="scientific">Rhodoferax saidenbachensis</name>
    <dbReference type="NCBI Taxonomy" id="1484693"/>
    <lineage>
        <taxon>Bacteria</taxon>
        <taxon>Pseudomonadati</taxon>
        <taxon>Pseudomonadota</taxon>
        <taxon>Betaproteobacteria</taxon>
        <taxon>Burkholderiales</taxon>
        <taxon>Comamonadaceae</taxon>
        <taxon>Rhodoferax</taxon>
    </lineage>
</organism>
<evidence type="ECO:0000313" key="3">
    <source>
        <dbReference type="EMBL" id="APW42013.1"/>
    </source>
</evidence>
<reference evidence="3 4" key="1">
    <citation type="submission" date="2017-01" db="EMBL/GenBank/DDBJ databases">
        <authorList>
            <person name="Mah S.A."/>
            <person name="Swanson W.J."/>
            <person name="Moy G.W."/>
            <person name="Vacquier V.D."/>
        </authorList>
    </citation>
    <scope>NUCLEOTIDE SEQUENCE [LARGE SCALE GENOMIC DNA]</scope>
    <source>
        <strain evidence="3 4">DSM 22694</strain>
    </source>
</reference>
<dbReference type="Pfam" id="PF00144">
    <property type="entry name" value="Beta-lactamase"/>
    <property type="match status" value="1"/>
</dbReference>
<dbReference type="STRING" id="1484693.RS694_05315"/>
<dbReference type="RefSeq" id="WP_051391690.1">
    <property type="nucleotide sequence ID" value="NZ_CP019239.1"/>
</dbReference>
<dbReference type="InterPro" id="IPR050789">
    <property type="entry name" value="Diverse_Enzym_Activities"/>
</dbReference>
<proteinExistence type="predicted"/>
<dbReference type="KEGG" id="rsb:RS694_05315"/>
<sequence length="391" mass="42299">MTRLIKSSIIYALVLACAATHAESPSENGVAAIPDSWLLASKGPSWWYTSKPSPSPVQLQERTPSGAEQVVIDKARALVATNPAKGFALMDGNTVLYTEFNAPANADSLFMGMSMGKTVTAMGVGKAICAGHLRFDTKAGDAVPELDGTALGKATVRELLRMSSGTATFNADASVWTPEQNDAWNRGTLNILEMIAADRVSKAAKGVFSDYKPGEKMEYKATDPMTLAVVTARATGTAWSQWLQEEVFNPMGAAKPGLYGQDRSLNGLADSGMRLRMEDWMRFALWVKQSSKEPGCFGDYVRAAMTTQITNGPASTRKSGKLFGGYGYLMWTENEVAPNTAWAVGWGGQRISWNTKNDRMLVLFSSREDFMGKVYALAKEWGAIPAQTAKP</sequence>
<keyword evidence="3" id="KW-0378">Hydrolase</keyword>
<evidence type="ECO:0000256" key="1">
    <source>
        <dbReference type="SAM" id="SignalP"/>
    </source>
</evidence>
<dbReference type="EMBL" id="CP019239">
    <property type="protein sequence ID" value="APW42013.1"/>
    <property type="molecule type" value="Genomic_DNA"/>
</dbReference>
<dbReference type="PROSITE" id="PS51257">
    <property type="entry name" value="PROKAR_LIPOPROTEIN"/>
    <property type="match status" value="1"/>
</dbReference>
<dbReference type="SUPFAM" id="SSF56601">
    <property type="entry name" value="beta-lactamase/transpeptidase-like"/>
    <property type="match status" value="1"/>
</dbReference>
<protein>
    <submittedName>
        <fullName evidence="3">Serine hydrolase</fullName>
    </submittedName>
</protein>
<dbReference type="PANTHER" id="PTHR43283">
    <property type="entry name" value="BETA-LACTAMASE-RELATED"/>
    <property type="match status" value="1"/>
</dbReference>
<dbReference type="Proteomes" id="UP000186110">
    <property type="component" value="Chromosome"/>
</dbReference>
<evidence type="ECO:0000313" key="4">
    <source>
        <dbReference type="Proteomes" id="UP000186110"/>
    </source>
</evidence>
<keyword evidence="4" id="KW-1185">Reference proteome</keyword>
<evidence type="ECO:0000259" key="2">
    <source>
        <dbReference type="Pfam" id="PF00144"/>
    </source>
</evidence>
<dbReference type="InterPro" id="IPR001466">
    <property type="entry name" value="Beta-lactam-related"/>
</dbReference>
<dbReference type="Gene3D" id="3.40.710.10">
    <property type="entry name" value="DD-peptidase/beta-lactamase superfamily"/>
    <property type="match status" value="1"/>
</dbReference>
<dbReference type="InterPro" id="IPR012338">
    <property type="entry name" value="Beta-lactam/transpept-like"/>
</dbReference>